<keyword evidence="4" id="KW-0418">Kinase</keyword>
<dbReference type="PANTHER" id="PTHR46566">
    <property type="entry name" value="1-PHOSPHOFRUCTOKINASE-RELATED"/>
    <property type="match status" value="1"/>
</dbReference>
<proteinExistence type="inferred from homology"/>
<name>A0A4S4FWH5_9MICO</name>
<evidence type="ECO:0000259" key="8">
    <source>
        <dbReference type="Pfam" id="PF00294"/>
    </source>
</evidence>
<evidence type="ECO:0000256" key="5">
    <source>
        <dbReference type="ARBA" id="ARBA00022840"/>
    </source>
</evidence>
<dbReference type="GO" id="GO:0005829">
    <property type="term" value="C:cytosol"/>
    <property type="evidence" value="ECO:0007669"/>
    <property type="project" value="TreeGrafter"/>
</dbReference>
<comment type="similarity">
    <text evidence="1">Belongs to the carbohydrate kinase PfkB family.</text>
</comment>
<evidence type="ECO:0000256" key="1">
    <source>
        <dbReference type="ARBA" id="ARBA00010688"/>
    </source>
</evidence>
<dbReference type="AlphaFoldDB" id="A0A4S4FWH5"/>
<gene>
    <name evidence="9" type="ORF">E6C70_09310</name>
</gene>
<dbReference type="InterPro" id="IPR029056">
    <property type="entry name" value="Ribokinase-like"/>
</dbReference>
<keyword evidence="10" id="KW-1185">Reference proteome</keyword>
<dbReference type="PIRSF" id="PIRSF000535">
    <property type="entry name" value="1PFK/6PFK/LacC"/>
    <property type="match status" value="1"/>
</dbReference>
<dbReference type="PANTHER" id="PTHR46566:SF5">
    <property type="entry name" value="1-PHOSPHOFRUCTOKINASE"/>
    <property type="match status" value="1"/>
</dbReference>
<dbReference type="Pfam" id="PF00294">
    <property type="entry name" value="PfkB"/>
    <property type="match status" value="1"/>
</dbReference>
<evidence type="ECO:0000256" key="4">
    <source>
        <dbReference type="ARBA" id="ARBA00022777"/>
    </source>
</evidence>
<dbReference type="SUPFAM" id="SSF53613">
    <property type="entry name" value="Ribokinase-like"/>
    <property type="match status" value="1"/>
</dbReference>
<keyword evidence="2 6" id="KW-0808">Transferase</keyword>
<dbReference type="Proteomes" id="UP000307380">
    <property type="component" value="Unassembled WGS sequence"/>
</dbReference>
<evidence type="ECO:0000256" key="2">
    <source>
        <dbReference type="ARBA" id="ARBA00022679"/>
    </source>
</evidence>
<feature type="domain" description="Carbohydrate kinase PfkB" evidence="8">
    <location>
        <begin position="62"/>
        <end position="317"/>
    </location>
</feature>
<dbReference type="OrthoDB" id="9801219at2"/>
<feature type="region of interest" description="Disordered" evidence="7">
    <location>
        <begin position="1"/>
        <end position="22"/>
    </location>
</feature>
<sequence>MGGRGRLTLDPSGWRHRRAGHARGPRGCPVIHCLGLSPALDATYGVPALTVGGIHRPTLALKLAGGKALNAARALATLGRDVRAIVPLGGRTGDLVADLLVPTGVALERVPTTTETRMCVTVTDDVELTEFYENAAPLEADAWRGIRSAVDAINEGWLLVSGSVPVGVPVDELVQMLTGATGRGLRVVVDVHGEALDAIVRAGAASIVKVNRAEAAAVAGAEARALAAGDLADALAQFGVPIVVVTDGVDGSVARDDDGCRWRARSDAAPGAYAVGSGDSFLAGLVDALEAGETLGAALGRASATATANARRPGAALFTEADAEDASRSITVTAE</sequence>
<keyword evidence="5" id="KW-0067">ATP-binding</keyword>
<dbReference type="InterPro" id="IPR011611">
    <property type="entry name" value="PfkB_dom"/>
</dbReference>
<dbReference type="GO" id="GO:0005524">
    <property type="term" value="F:ATP binding"/>
    <property type="evidence" value="ECO:0007669"/>
    <property type="project" value="UniProtKB-KW"/>
</dbReference>
<comment type="caution">
    <text evidence="9">The sequence shown here is derived from an EMBL/GenBank/DDBJ whole genome shotgun (WGS) entry which is preliminary data.</text>
</comment>
<accession>A0A4S4FWH5</accession>
<protein>
    <recommendedName>
        <fullName evidence="8">Carbohydrate kinase PfkB domain-containing protein</fullName>
    </recommendedName>
</protein>
<dbReference type="GO" id="GO:0008443">
    <property type="term" value="F:phosphofructokinase activity"/>
    <property type="evidence" value="ECO:0007669"/>
    <property type="project" value="TreeGrafter"/>
</dbReference>
<evidence type="ECO:0000256" key="7">
    <source>
        <dbReference type="SAM" id="MobiDB-lite"/>
    </source>
</evidence>
<dbReference type="EMBL" id="SSSN01000005">
    <property type="protein sequence ID" value="THG34452.1"/>
    <property type="molecule type" value="Genomic_DNA"/>
</dbReference>
<evidence type="ECO:0000256" key="3">
    <source>
        <dbReference type="ARBA" id="ARBA00022741"/>
    </source>
</evidence>
<keyword evidence="3" id="KW-0547">Nucleotide-binding</keyword>
<dbReference type="InterPro" id="IPR017583">
    <property type="entry name" value="Tagatose/fructose_Pkinase"/>
</dbReference>
<evidence type="ECO:0000313" key="9">
    <source>
        <dbReference type="EMBL" id="THG34452.1"/>
    </source>
</evidence>
<reference evidence="9 10" key="1">
    <citation type="submission" date="2019-04" db="EMBL/GenBank/DDBJ databases">
        <authorList>
            <person name="Jiang L."/>
        </authorList>
    </citation>
    <scope>NUCLEOTIDE SEQUENCE [LARGE SCALE GENOMIC DNA]</scope>
    <source>
        <strain evidence="9 10">YIM 131861</strain>
    </source>
</reference>
<dbReference type="Gene3D" id="3.40.1190.20">
    <property type="match status" value="1"/>
</dbReference>
<evidence type="ECO:0000313" key="10">
    <source>
        <dbReference type="Proteomes" id="UP000307380"/>
    </source>
</evidence>
<organism evidence="9 10">
    <name type="scientific">Orlajensenia flava</name>
    <dbReference type="NCBI Taxonomy" id="2565934"/>
    <lineage>
        <taxon>Bacteria</taxon>
        <taxon>Bacillati</taxon>
        <taxon>Actinomycetota</taxon>
        <taxon>Actinomycetes</taxon>
        <taxon>Micrococcales</taxon>
        <taxon>Microbacteriaceae</taxon>
        <taxon>Orlajensenia</taxon>
    </lineage>
</organism>
<evidence type="ECO:0000256" key="6">
    <source>
        <dbReference type="PIRNR" id="PIRNR000535"/>
    </source>
</evidence>